<gene>
    <name evidence="1" type="ORF">DPMN_035687</name>
</gene>
<reference evidence="1" key="2">
    <citation type="submission" date="2020-11" db="EMBL/GenBank/DDBJ databases">
        <authorList>
            <person name="McCartney M.A."/>
            <person name="Auch B."/>
            <person name="Kono T."/>
            <person name="Mallez S."/>
            <person name="Becker A."/>
            <person name="Gohl D.M."/>
            <person name="Silverstein K.A.T."/>
            <person name="Koren S."/>
            <person name="Bechman K.B."/>
            <person name="Herman A."/>
            <person name="Abrahante J.E."/>
            <person name="Garbe J."/>
        </authorList>
    </citation>
    <scope>NUCLEOTIDE SEQUENCE</scope>
    <source>
        <strain evidence="1">Duluth1</strain>
        <tissue evidence="1">Whole animal</tissue>
    </source>
</reference>
<name>A0A9D4MCB3_DREPO</name>
<keyword evidence="2" id="KW-1185">Reference proteome</keyword>
<accession>A0A9D4MCB3</accession>
<evidence type="ECO:0000313" key="1">
    <source>
        <dbReference type="EMBL" id="KAH3872471.1"/>
    </source>
</evidence>
<protein>
    <submittedName>
        <fullName evidence="1">Uncharacterized protein</fullName>
    </submittedName>
</protein>
<organism evidence="1 2">
    <name type="scientific">Dreissena polymorpha</name>
    <name type="common">Zebra mussel</name>
    <name type="synonym">Mytilus polymorpha</name>
    <dbReference type="NCBI Taxonomy" id="45954"/>
    <lineage>
        <taxon>Eukaryota</taxon>
        <taxon>Metazoa</taxon>
        <taxon>Spiralia</taxon>
        <taxon>Lophotrochozoa</taxon>
        <taxon>Mollusca</taxon>
        <taxon>Bivalvia</taxon>
        <taxon>Autobranchia</taxon>
        <taxon>Heteroconchia</taxon>
        <taxon>Euheterodonta</taxon>
        <taxon>Imparidentia</taxon>
        <taxon>Neoheterodontei</taxon>
        <taxon>Myida</taxon>
        <taxon>Dreissenoidea</taxon>
        <taxon>Dreissenidae</taxon>
        <taxon>Dreissena</taxon>
    </lineage>
</organism>
<reference evidence="1" key="1">
    <citation type="journal article" date="2019" name="bioRxiv">
        <title>The Genome of the Zebra Mussel, Dreissena polymorpha: A Resource for Invasive Species Research.</title>
        <authorList>
            <person name="McCartney M.A."/>
            <person name="Auch B."/>
            <person name="Kono T."/>
            <person name="Mallez S."/>
            <person name="Zhang Y."/>
            <person name="Obille A."/>
            <person name="Becker A."/>
            <person name="Abrahante J.E."/>
            <person name="Garbe J."/>
            <person name="Badalamenti J.P."/>
            <person name="Herman A."/>
            <person name="Mangelson H."/>
            <person name="Liachko I."/>
            <person name="Sullivan S."/>
            <person name="Sone E.D."/>
            <person name="Koren S."/>
            <person name="Silverstein K.A.T."/>
            <person name="Beckman K.B."/>
            <person name="Gohl D.M."/>
        </authorList>
    </citation>
    <scope>NUCLEOTIDE SEQUENCE</scope>
    <source>
        <strain evidence="1">Duluth1</strain>
        <tissue evidence="1">Whole animal</tissue>
    </source>
</reference>
<proteinExistence type="predicted"/>
<dbReference type="Proteomes" id="UP000828390">
    <property type="component" value="Unassembled WGS sequence"/>
</dbReference>
<evidence type="ECO:0000313" key="2">
    <source>
        <dbReference type="Proteomes" id="UP000828390"/>
    </source>
</evidence>
<comment type="caution">
    <text evidence="1">The sequence shown here is derived from an EMBL/GenBank/DDBJ whole genome shotgun (WGS) entry which is preliminary data.</text>
</comment>
<dbReference type="EMBL" id="JAIWYP010000002">
    <property type="protein sequence ID" value="KAH3872471.1"/>
    <property type="molecule type" value="Genomic_DNA"/>
</dbReference>
<sequence length="66" mass="7698">MDKYNFFVLSGTIPQPRASTERQMRIVNYCLMSDMAKGFKSNQMILKTLEHNFGHQDTSAYEFLLC</sequence>
<dbReference type="AlphaFoldDB" id="A0A9D4MCB3"/>